<dbReference type="PANTHER" id="PTHR40624:SF1">
    <property type="entry name" value="BIOSYNTHESIS MONOOXYGENASE, PUTATIVE (AFU_ORTHOLOGUE AFUA_1G12025)-RELATED"/>
    <property type="match status" value="1"/>
</dbReference>
<feature type="compositionally biased region" description="Polar residues" evidence="1">
    <location>
        <begin position="36"/>
        <end position="47"/>
    </location>
</feature>
<feature type="domain" description="ABM" evidence="2">
    <location>
        <begin position="69"/>
        <end position="126"/>
    </location>
</feature>
<feature type="region of interest" description="Disordered" evidence="1">
    <location>
        <begin position="29"/>
        <end position="55"/>
    </location>
</feature>
<evidence type="ECO:0000259" key="2">
    <source>
        <dbReference type="Pfam" id="PF03992"/>
    </source>
</evidence>
<dbReference type="AlphaFoldDB" id="A0AA39GM97"/>
<evidence type="ECO:0000313" key="3">
    <source>
        <dbReference type="EMBL" id="KAK0390000.1"/>
    </source>
</evidence>
<evidence type="ECO:0000313" key="4">
    <source>
        <dbReference type="Proteomes" id="UP001175261"/>
    </source>
</evidence>
<proteinExistence type="predicted"/>
<keyword evidence="4" id="KW-1185">Reference proteome</keyword>
<dbReference type="Proteomes" id="UP001175261">
    <property type="component" value="Unassembled WGS sequence"/>
</dbReference>
<feature type="domain" description="ABM" evidence="2">
    <location>
        <begin position="202"/>
        <end position="275"/>
    </location>
</feature>
<organism evidence="3 4">
    <name type="scientific">Sarocladium strictum</name>
    <name type="common">Black bundle disease fungus</name>
    <name type="synonym">Acremonium strictum</name>
    <dbReference type="NCBI Taxonomy" id="5046"/>
    <lineage>
        <taxon>Eukaryota</taxon>
        <taxon>Fungi</taxon>
        <taxon>Dikarya</taxon>
        <taxon>Ascomycota</taxon>
        <taxon>Pezizomycotina</taxon>
        <taxon>Sordariomycetes</taxon>
        <taxon>Hypocreomycetidae</taxon>
        <taxon>Hypocreales</taxon>
        <taxon>Sarocladiaceae</taxon>
        <taxon>Sarocladium</taxon>
    </lineage>
</organism>
<reference evidence="3" key="1">
    <citation type="submission" date="2022-10" db="EMBL/GenBank/DDBJ databases">
        <title>Determination and structural analysis of whole genome sequence of Sarocladium strictum F4-1.</title>
        <authorList>
            <person name="Hu L."/>
            <person name="Jiang Y."/>
        </authorList>
    </citation>
    <scope>NUCLEOTIDE SEQUENCE</scope>
    <source>
        <strain evidence="3">F4-1</strain>
    </source>
</reference>
<dbReference type="SUPFAM" id="SSF54909">
    <property type="entry name" value="Dimeric alpha+beta barrel"/>
    <property type="match status" value="2"/>
</dbReference>
<dbReference type="Gene3D" id="3.30.70.100">
    <property type="match status" value="2"/>
</dbReference>
<gene>
    <name evidence="3" type="ORF">NLU13_3573</name>
</gene>
<dbReference type="InterPro" id="IPR011008">
    <property type="entry name" value="Dimeric_a/b-barrel"/>
</dbReference>
<dbReference type="PANTHER" id="PTHR40624">
    <property type="entry name" value="BIOSYNTHESIS MONOOXYGENASE, PUTATIVE (AFU_ORTHOLOGUE AFUA_1G12025)-RELATED"/>
    <property type="match status" value="1"/>
</dbReference>
<dbReference type="InterPro" id="IPR007138">
    <property type="entry name" value="ABM_dom"/>
</dbReference>
<evidence type="ECO:0000256" key="1">
    <source>
        <dbReference type="SAM" id="MobiDB-lite"/>
    </source>
</evidence>
<accession>A0AA39GM97</accession>
<sequence length="303" mass="34040">MFDPASSEIKLPTLTALRSPMSNITTSFTLVEPHENNSPASPQSYGKSNRRPRTHTLTMPDLATLGPVILAYLRPFPGHRDDVKREFKALAESVWKNEDKTRCYYWLYPEDKPDEMRVIEIYNGPEGMEIHATGDLTFDTFERSYQYGIRVDMEGLRRRKKGLPAIPPQPDVELRGLDIDYLQPVSSVPSFLGPAGLDKDQVVVISTITAKPGKRREVAALLAKLAAHAKEAGAQTFWVNENPEGGDKIWSIMRFADAHAEEAFAKDTSVAQAQAELSGLTDKVESERCHWAEQGFFQKLYQD</sequence>
<name>A0AA39GM97_SARSR</name>
<protein>
    <recommendedName>
        <fullName evidence="2">ABM domain-containing protein</fullName>
    </recommendedName>
</protein>
<dbReference type="EMBL" id="JAPDFR010000002">
    <property type="protein sequence ID" value="KAK0390000.1"/>
    <property type="molecule type" value="Genomic_DNA"/>
</dbReference>
<comment type="caution">
    <text evidence="3">The sequence shown here is derived from an EMBL/GenBank/DDBJ whole genome shotgun (WGS) entry which is preliminary data.</text>
</comment>
<dbReference type="Pfam" id="PF03992">
    <property type="entry name" value="ABM"/>
    <property type="match status" value="2"/>
</dbReference>